<protein>
    <submittedName>
        <fullName evidence="1">Uncharacterized protein</fullName>
    </submittedName>
</protein>
<dbReference type="AlphaFoldDB" id="A0A6J5XDB1"/>
<dbReference type="EMBL" id="CAEKKB010000004">
    <property type="protein sequence ID" value="CAB4308838.1"/>
    <property type="molecule type" value="Genomic_DNA"/>
</dbReference>
<reference evidence="2" key="1">
    <citation type="journal article" date="2020" name="Genome Biol.">
        <title>Gamete binning: chromosome-level and haplotype-resolved genome assembly enabled by high-throughput single-cell sequencing of gamete genomes.</title>
        <authorList>
            <person name="Campoy J.A."/>
            <person name="Sun H."/>
            <person name="Goel M."/>
            <person name="Jiao W.-B."/>
            <person name="Folz-Donahue K."/>
            <person name="Wang N."/>
            <person name="Rubio M."/>
            <person name="Liu C."/>
            <person name="Kukat C."/>
            <person name="Ruiz D."/>
            <person name="Huettel B."/>
            <person name="Schneeberger K."/>
        </authorList>
    </citation>
    <scope>NUCLEOTIDE SEQUENCE [LARGE SCALE GENOMIC DNA]</scope>
    <source>
        <strain evidence="2">cv. Rojo Pasion</strain>
    </source>
</reference>
<evidence type="ECO:0000313" key="2">
    <source>
        <dbReference type="Proteomes" id="UP000507245"/>
    </source>
</evidence>
<gene>
    <name evidence="1" type="ORF">ORAREDHAP_LOCUS28976</name>
</gene>
<dbReference type="Proteomes" id="UP000507245">
    <property type="component" value="Unassembled WGS sequence"/>
</dbReference>
<organism evidence="1 2">
    <name type="scientific">Prunus armeniaca</name>
    <name type="common">Apricot</name>
    <name type="synonym">Armeniaca vulgaris</name>
    <dbReference type="NCBI Taxonomy" id="36596"/>
    <lineage>
        <taxon>Eukaryota</taxon>
        <taxon>Viridiplantae</taxon>
        <taxon>Streptophyta</taxon>
        <taxon>Embryophyta</taxon>
        <taxon>Tracheophyta</taxon>
        <taxon>Spermatophyta</taxon>
        <taxon>Magnoliopsida</taxon>
        <taxon>eudicotyledons</taxon>
        <taxon>Gunneridae</taxon>
        <taxon>Pentapetalae</taxon>
        <taxon>rosids</taxon>
        <taxon>fabids</taxon>
        <taxon>Rosales</taxon>
        <taxon>Rosaceae</taxon>
        <taxon>Amygdaloideae</taxon>
        <taxon>Amygdaleae</taxon>
        <taxon>Prunus</taxon>
    </lineage>
</organism>
<name>A0A6J5XDB1_PRUAR</name>
<keyword evidence="2" id="KW-1185">Reference proteome</keyword>
<accession>A0A6J5XDB1</accession>
<proteinExistence type="predicted"/>
<evidence type="ECO:0000313" key="1">
    <source>
        <dbReference type="EMBL" id="CAB4308838.1"/>
    </source>
</evidence>
<sequence>MFFTRRRQIFGHEWQWTFWDGSPRNLVATSSFSGDTSLASCRHQVVELRASVYCSDVLECDGVVGAYGEFSNAARLFSCD</sequence>